<keyword evidence="7" id="KW-1185">Reference proteome</keyword>
<dbReference type="PANTHER" id="PTHR37321:SF1">
    <property type="entry name" value="EXPORTED PROTEIN"/>
    <property type="match status" value="1"/>
</dbReference>
<keyword evidence="6" id="KW-0378">Hydrolase</keyword>
<feature type="domain" description="GxGYxYP putative glycoside hydrolase first N-terminal" evidence="3">
    <location>
        <begin position="45"/>
        <end position="98"/>
    </location>
</feature>
<dbReference type="InterPro" id="IPR038410">
    <property type="entry name" value="GxGYxYP_C_sf"/>
</dbReference>
<evidence type="ECO:0000313" key="6">
    <source>
        <dbReference type="EMBL" id="RED76700.1"/>
    </source>
</evidence>
<dbReference type="EMBL" id="QRDZ01000011">
    <property type="protein sequence ID" value="RED76700.1"/>
    <property type="molecule type" value="Genomic_DNA"/>
</dbReference>
<evidence type="ECO:0000313" key="7">
    <source>
        <dbReference type="Proteomes" id="UP000256977"/>
    </source>
</evidence>
<dbReference type="PANTHER" id="PTHR37321">
    <property type="entry name" value="EXPORTED PROTEIN-RELATED"/>
    <property type="match status" value="1"/>
</dbReference>
<dbReference type="Pfam" id="PF20957">
    <property type="entry name" value="GxGYxYP_N_2nd"/>
    <property type="match status" value="1"/>
</dbReference>
<evidence type="ECO:0000259" key="3">
    <source>
        <dbReference type="Pfam" id="PF16216"/>
    </source>
</evidence>
<sequence>MITGKVKAFLYLALAGILTVLSAVLPAPTASAAGGAFPKMASAGSVYVYDLRNDSAEAKLAAIALQGLVNQTSAQVYVLIRDTDLDQKWLDESGKSYSAVTLLSGANPGLRTMYRDYWHTLSKLIVWDGDKDWTFNLALMKGALENGLSVTDGLKTALLSEFGSLTVEDIRLNWTDKLDAYDWALLHLMPSLNKQIVFSAGLRTTAGPLDNWTGRPWTIFDYAVASKSFVFYLDPRVPGEKAKIVEIIQAGGYAAGTSVLGYSPDADDLNATTNPHGVGYVVSDYFSNGSFWSSFPNQTYEQPEGEAVEAQPGKVYVSITASDGDNWQYTQQLINHFNNSSVGQVPVGITIAPTLQEAGSPLLDYLYSQAGDNIELVAGPSGYQFIYTEDYSATGYGTWLSKNKQWLSDAGIRTVNLWRSPENSPSHKQMADSFVGSGIAGILRGDDASRVHAYHGIYTVPQGDMIFNYGEIYNVLSNVSIDANQPVFRNIYPILAYYGVDANGDPAFFDNVKAEVDRLNAEFPGKFVFLKPQDQIATLRQLNTDIRGISFDADDSNKERTYFYEDNFSSMDNGHRFADGTANWIYKFDLADDVNHASLTMDIGGDYVVEISKDGTNWGSAAHANGGLGRTIDSSLLDGWLFNNPTKTVYVKFSDGSPQDGNGPSLYRLTLSTEISQADLLTPSFEDNQFLVQNTGSIDGNHRYADGNRTFVYKFDLADSIASATLTMDIAGDYVVEISKDGTNWGSAAHANGGLGRTIDSSLLDGWLVNNPTKTVYVKFSDGSPQNGNGPSLYHLILSS</sequence>
<dbReference type="Gene3D" id="3.20.20.490">
    <property type="entry name" value="GxGYxYP glycoside hydrolase, C-terminal domain"/>
    <property type="match status" value="1"/>
</dbReference>
<accession>A0A3D9JRY8</accession>
<evidence type="ECO:0000259" key="4">
    <source>
        <dbReference type="Pfam" id="PF20957"/>
    </source>
</evidence>
<dbReference type="AlphaFoldDB" id="A0A3D9JRY8"/>
<evidence type="ECO:0000256" key="1">
    <source>
        <dbReference type="SAM" id="SignalP"/>
    </source>
</evidence>
<dbReference type="Pfam" id="PF20958">
    <property type="entry name" value="GxGYxYP_N_3rd"/>
    <property type="match status" value="1"/>
</dbReference>
<gene>
    <name evidence="6" type="ORF">DFP98_11184</name>
</gene>
<dbReference type="InterPro" id="IPR048309">
    <property type="entry name" value="GxGYxYP_N_3rd"/>
</dbReference>
<dbReference type="InterPro" id="IPR025832">
    <property type="entry name" value="GxGYxYP_C"/>
</dbReference>
<organism evidence="6 7">
    <name type="scientific">Cohnella phaseoli</name>
    <dbReference type="NCBI Taxonomy" id="456490"/>
    <lineage>
        <taxon>Bacteria</taxon>
        <taxon>Bacillati</taxon>
        <taxon>Bacillota</taxon>
        <taxon>Bacilli</taxon>
        <taxon>Bacillales</taxon>
        <taxon>Paenibacillaceae</taxon>
        <taxon>Cohnella</taxon>
    </lineage>
</organism>
<dbReference type="OrthoDB" id="3799094at2"/>
<dbReference type="Proteomes" id="UP000256977">
    <property type="component" value="Unassembled WGS sequence"/>
</dbReference>
<dbReference type="Pfam" id="PF14323">
    <property type="entry name" value="GxGYxYP_C"/>
    <property type="match status" value="1"/>
</dbReference>
<feature type="domain" description="GxGYxYP putative glycoside hydrolase second N-terminal" evidence="4">
    <location>
        <begin position="124"/>
        <end position="190"/>
    </location>
</feature>
<feature type="chain" id="PRO_5017660876" evidence="1">
    <location>
        <begin position="33"/>
        <end position="800"/>
    </location>
</feature>
<keyword evidence="1" id="KW-0732">Signal</keyword>
<evidence type="ECO:0000259" key="5">
    <source>
        <dbReference type="Pfam" id="PF20958"/>
    </source>
</evidence>
<dbReference type="GO" id="GO:0016787">
    <property type="term" value="F:hydrolase activity"/>
    <property type="evidence" value="ECO:0007669"/>
    <property type="project" value="UniProtKB-KW"/>
</dbReference>
<name>A0A3D9JRY8_9BACL</name>
<reference evidence="6 7" key="1">
    <citation type="submission" date="2018-07" db="EMBL/GenBank/DDBJ databases">
        <title>Genomic Encyclopedia of Type Strains, Phase III (KMG-III): the genomes of soil and plant-associated and newly described type strains.</title>
        <authorList>
            <person name="Whitman W."/>
        </authorList>
    </citation>
    <scope>NUCLEOTIDE SEQUENCE [LARGE SCALE GENOMIC DNA]</scope>
    <source>
        <strain evidence="6 7">CECT 7287</strain>
    </source>
</reference>
<dbReference type="InterPro" id="IPR048310">
    <property type="entry name" value="GxGYxYP_N_2nd"/>
</dbReference>
<feature type="domain" description="GxGYxYP putative glycoside hydrolase third N-terminal" evidence="5">
    <location>
        <begin position="215"/>
        <end position="294"/>
    </location>
</feature>
<comment type="caution">
    <text evidence="6">The sequence shown here is derived from an EMBL/GenBank/DDBJ whole genome shotgun (WGS) entry which is preliminary data.</text>
</comment>
<proteinExistence type="predicted"/>
<protein>
    <submittedName>
        <fullName evidence="6">Putative glycoside hydrolase with GxGYxYP motif</fullName>
    </submittedName>
</protein>
<dbReference type="RefSeq" id="WP_116061498.1">
    <property type="nucleotide sequence ID" value="NZ_QRDZ01000011.1"/>
</dbReference>
<dbReference type="Pfam" id="PF16216">
    <property type="entry name" value="GxGYxYP_N"/>
    <property type="match status" value="1"/>
</dbReference>
<feature type="signal peptide" evidence="1">
    <location>
        <begin position="1"/>
        <end position="32"/>
    </location>
</feature>
<dbReference type="InterPro" id="IPR032626">
    <property type="entry name" value="GxGYxYP_N_1st"/>
</dbReference>
<feature type="domain" description="GxGYxYP putative glycoside hydrolase C-terminal" evidence="2">
    <location>
        <begin position="314"/>
        <end position="458"/>
    </location>
</feature>
<evidence type="ECO:0000259" key="2">
    <source>
        <dbReference type="Pfam" id="PF14323"/>
    </source>
</evidence>